<dbReference type="AlphaFoldDB" id="A0A699I7G1"/>
<keyword evidence="1" id="KW-0695">RNA-directed DNA polymerase</keyword>
<gene>
    <name evidence="1" type="ORF">Tci_502101</name>
</gene>
<reference evidence="1" key="1">
    <citation type="journal article" date="2019" name="Sci. Rep.">
        <title>Draft genome of Tanacetum cinerariifolium, the natural source of mosquito coil.</title>
        <authorList>
            <person name="Yamashiro T."/>
            <person name="Shiraishi A."/>
            <person name="Satake H."/>
            <person name="Nakayama K."/>
        </authorList>
    </citation>
    <scope>NUCLEOTIDE SEQUENCE</scope>
</reference>
<dbReference type="EMBL" id="BKCJ010262838">
    <property type="protein sequence ID" value="GEZ30128.1"/>
    <property type="molecule type" value="Genomic_DNA"/>
</dbReference>
<name>A0A699I7G1_TANCI</name>
<keyword evidence="1" id="KW-0808">Transferase</keyword>
<keyword evidence="1" id="KW-0548">Nucleotidyltransferase</keyword>
<proteinExistence type="predicted"/>
<evidence type="ECO:0000313" key="1">
    <source>
        <dbReference type="EMBL" id="GEZ30128.1"/>
    </source>
</evidence>
<dbReference type="PANTHER" id="PTHR33116:SF79">
    <property type="entry name" value="REVERSE TRANSCRIPTASE DOMAIN, ZINC FINGER, CCHC-TYPE-RELATED"/>
    <property type="match status" value="1"/>
</dbReference>
<dbReference type="PANTHER" id="PTHR33116">
    <property type="entry name" value="REVERSE TRANSCRIPTASE ZINC-BINDING DOMAIN-CONTAINING PROTEIN-RELATED-RELATED"/>
    <property type="match status" value="1"/>
</dbReference>
<dbReference type="GO" id="GO:0003964">
    <property type="term" value="F:RNA-directed DNA polymerase activity"/>
    <property type="evidence" value="ECO:0007669"/>
    <property type="project" value="UniProtKB-KW"/>
</dbReference>
<organism evidence="1">
    <name type="scientific">Tanacetum cinerariifolium</name>
    <name type="common">Dalmatian daisy</name>
    <name type="synonym">Chrysanthemum cinerariifolium</name>
    <dbReference type="NCBI Taxonomy" id="118510"/>
    <lineage>
        <taxon>Eukaryota</taxon>
        <taxon>Viridiplantae</taxon>
        <taxon>Streptophyta</taxon>
        <taxon>Embryophyta</taxon>
        <taxon>Tracheophyta</taxon>
        <taxon>Spermatophyta</taxon>
        <taxon>Magnoliopsida</taxon>
        <taxon>eudicotyledons</taxon>
        <taxon>Gunneridae</taxon>
        <taxon>Pentapetalae</taxon>
        <taxon>asterids</taxon>
        <taxon>campanulids</taxon>
        <taxon>Asterales</taxon>
        <taxon>Asteraceae</taxon>
        <taxon>Asteroideae</taxon>
        <taxon>Anthemideae</taxon>
        <taxon>Anthemidinae</taxon>
        <taxon>Tanacetum</taxon>
    </lineage>
</organism>
<comment type="caution">
    <text evidence="1">The sequence shown here is derived from an EMBL/GenBank/DDBJ whole genome shotgun (WGS) entry which is preliminary data.</text>
</comment>
<protein>
    <submittedName>
        <fullName evidence="1">Reverse transcriptase domain, reverse transcriptase zinc-binding domain protein</fullName>
    </submittedName>
</protein>
<sequence>MESTLRWRFFNSPQALWVKVVSEIHGSCGNVGSVFFHQCGDSGTWARIVETINTMHDKADKDCLVRDRWQNGWVWCWTRNINGGVTGSQLDSLISMLVNVQLIEGQDAWQWSLIGSNIFTVKDTQIYIDSISLPDFPIETRRKGFEVPSLFCPMCNISHETSLHLFWSCPLATSICRSVFKWTDLPLPDSNNQNDAFNWLDDVRLNSASKVILHFIFGVVVWMLWRFRNNKIFEDNKMLQKDLLDQIVDVSFLWFSSRNRNLHVASWGRKNLQYRPEGPGPDEPGYIHNP</sequence>
<accession>A0A699I7G1</accession>